<evidence type="ECO:0000256" key="7">
    <source>
        <dbReference type="ARBA" id="ARBA00023239"/>
    </source>
</evidence>
<dbReference type="SUPFAM" id="SSF69765">
    <property type="entry name" value="IpsF-like"/>
    <property type="match status" value="1"/>
</dbReference>
<dbReference type="InterPro" id="IPR036571">
    <property type="entry name" value="MECDP_synthase_sf"/>
</dbReference>
<evidence type="ECO:0000256" key="8">
    <source>
        <dbReference type="HAMAP-Rule" id="MF_00107"/>
    </source>
</evidence>
<feature type="binding site" evidence="8">
    <location>
        <begin position="36"/>
        <end position="37"/>
    </location>
    <ligand>
        <name>4-CDP-2-C-methyl-D-erythritol 2-phosphate</name>
        <dbReference type="ChEBI" id="CHEBI:57919"/>
    </ligand>
</feature>
<feature type="binding site" evidence="8">
    <location>
        <begin position="134"/>
        <end position="137"/>
    </location>
    <ligand>
        <name>4-CDP-2-C-methyl-D-erythritol 2-phosphate</name>
        <dbReference type="ChEBI" id="CHEBI:57919"/>
    </ligand>
</feature>
<feature type="binding site" evidence="8">
    <location>
        <begin position="63"/>
        <end position="67"/>
    </location>
    <ligand>
        <name>4-CDP-2-C-methyl-D-erythritol 2-phosphate</name>
        <dbReference type="ChEBI" id="CHEBI:57919"/>
    </ligand>
</feature>
<dbReference type="NCBIfam" id="TIGR00151">
    <property type="entry name" value="ispF"/>
    <property type="match status" value="1"/>
</dbReference>
<evidence type="ECO:0000313" key="12">
    <source>
        <dbReference type="Proteomes" id="UP000194003"/>
    </source>
</evidence>
<evidence type="ECO:0000256" key="9">
    <source>
        <dbReference type="RuleBase" id="RU004395"/>
    </source>
</evidence>
<dbReference type="GO" id="GO:0046872">
    <property type="term" value="F:metal ion binding"/>
    <property type="evidence" value="ECO:0007669"/>
    <property type="project" value="UniProtKB-KW"/>
</dbReference>
<dbReference type="UniPathway" id="UPA00056">
    <property type="reaction ID" value="UER00095"/>
</dbReference>
<feature type="binding site" evidence="8">
    <location>
        <position position="10"/>
    </location>
    <ligand>
        <name>a divalent metal cation</name>
        <dbReference type="ChEBI" id="CHEBI:60240"/>
    </ligand>
</feature>
<feature type="binding site" evidence="8">
    <location>
        <position position="144"/>
    </location>
    <ligand>
        <name>4-CDP-2-C-methyl-D-erythritol 2-phosphate</name>
        <dbReference type="ChEBI" id="CHEBI:57919"/>
    </ligand>
</feature>
<dbReference type="InterPro" id="IPR020555">
    <property type="entry name" value="MECDP_synthase_CS"/>
</dbReference>
<dbReference type="EMBL" id="LVJN01000020">
    <property type="protein sequence ID" value="OSM02589.1"/>
    <property type="molecule type" value="Genomic_DNA"/>
</dbReference>
<dbReference type="Proteomes" id="UP000194003">
    <property type="component" value="Unassembled WGS sequence"/>
</dbReference>
<protein>
    <recommendedName>
        <fullName evidence="4 8">2-C-methyl-D-erythritol 2,4-cyclodiphosphate synthase</fullName>
        <shortName evidence="8">MECDP-synthase</shortName>
        <shortName evidence="8">MECPP-synthase</shortName>
        <shortName evidence="8">MECPS</shortName>
        <ecNumber evidence="4 8">4.6.1.12</ecNumber>
    </recommendedName>
</protein>
<dbReference type="PROSITE" id="PS01350">
    <property type="entry name" value="ISPF"/>
    <property type="match status" value="1"/>
</dbReference>
<keyword evidence="6 8" id="KW-0414">Isoprene biosynthesis</keyword>
<proteinExistence type="inferred from homology"/>
<dbReference type="OrthoDB" id="9804336at2"/>
<evidence type="ECO:0000256" key="2">
    <source>
        <dbReference type="ARBA" id="ARBA00004709"/>
    </source>
</evidence>
<reference evidence="11 12" key="1">
    <citation type="journal article" date="2016" name="BMC Genomics">
        <title>Combined genomic and structural analyses of a cultured magnetotactic bacterium reveals its niche adaptation to a dynamic environment.</title>
        <authorList>
            <person name="Araujo A.C."/>
            <person name="Morillo V."/>
            <person name="Cypriano J."/>
            <person name="Teixeira L.C."/>
            <person name="Leao P."/>
            <person name="Lyra S."/>
            <person name="Almeida L.G."/>
            <person name="Bazylinski D.A."/>
            <person name="Vasconcellos A.T."/>
            <person name="Abreu F."/>
            <person name="Lins U."/>
        </authorList>
    </citation>
    <scope>NUCLEOTIDE SEQUENCE [LARGE SCALE GENOMIC DNA]</scope>
    <source>
        <strain evidence="11 12">IT-1</strain>
    </source>
</reference>
<evidence type="ECO:0000256" key="5">
    <source>
        <dbReference type="ARBA" id="ARBA00022723"/>
    </source>
</evidence>
<dbReference type="PANTHER" id="PTHR43181:SF1">
    <property type="entry name" value="2-C-METHYL-D-ERYTHRITOL 2,4-CYCLODIPHOSPHATE SYNTHASE, CHLOROPLASTIC"/>
    <property type="match status" value="1"/>
</dbReference>
<keyword evidence="12" id="KW-1185">Reference proteome</keyword>
<dbReference type="GO" id="GO:0008685">
    <property type="term" value="F:2-C-methyl-D-erythritol 2,4-cyclodiphosphate synthase activity"/>
    <property type="evidence" value="ECO:0007669"/>
    <property type="project" value="UniProtKB-UniRule"/>
</dbReference>
<name>A0A1Y2K3S5_9PROT</name>
<feature type="site" description="Transition state stabilizer" evidence="8">
    <location>
        <position position="135"/>
    </location>
</feature>
<dbReference type="RefSeq" id="WP_085445444.1">
    <property type="nucleotide sequence ID" value="NZ_LVJN01000020.1"/>
</dbReference>
<comment type="subunit">
    <text evidence="8">Homotrimer.</text>
</comment>
<comment type="catalytic activity">
    <reaction evidence="1 8 9">
        <text>4-CDP-2-C-methyl-D-erythritol 2-phosphate = 2-C-methyl-D-erythritol 2,4-cyclic diphosphate + CMP</text>
        <dbReference type="Rhea" id="RHEA:23864"/>
        <dbReference type="ChEBI" id="CHEBI:57919"/>
        <dbReference type="ChEBI" id="CHEBI:58483"/>
        <dbReference type="ChEBI" id="CHEBI:60377"/>
        <dbReference type="EC" id="4.6.1.12"/>
    </reaction>
</comment>
<dbReference type="InterPro" id="IPR003526">
    <property type="entry name" value="MECDP_synthase"/>
</dbReference>
<comment type="caution">
    <text evidence="11">The sequence shown here is derived from an EMBL/GenBank/DDBJ whole genome shotgun (WGS) entry which is preliminary data.</text>
</comment>
<comment type="caution">
    <text evidence="8">Lacks conserved residue(s) required for the propagation of feature annotation.</text>
</comment>
<dbReference type="CDD" id="cd00554">
    <property type="entry name" value="MECDP_synthase"/>
    <property type="match status" value="1"/>
</dbReference>
<feature type="binding site" evidence="8">
    <location>
        <begin position="58"/>
        <end position="60"/>
    </location>
    <ligand>
        <name>4-CDP-2-C-methyl-D-erythritol 2-phosphate</name>
        <dbReference type="ChEBI" id="CHEBI:57919"/>
    </ligand>
</feature>
<sequence>MNIRVGQGFDVHRWTDGRPLMLGGIEIPHNQGLLGHSDADVLLHAICDALLGAAGLGDIGQHFPDTDPTYKGADSRELLRACVAAVTERGWRIGNVDATVICQKPKLAPHRAAMRASIAACLGIDEDAVNVKATTTEKLGFTGRNEGVAAQAVALLETF</sequence>
<feature type="binding site" evidence="8">
    <location>
        <position position="44"/>
    </location>
    <ligand>
        <name>a divalent metal cation</name>
        <dbReference type="ChEBI" id="CHEBI:60240"/>
    </ligand>
</feature>
<dbReference type="Pfam" id="PF02542">
    <property type="entry name" value="YgbB"/>
    <property type="match status" value="1"/>
</dbReference>
<dbReference type="PANTHER" id="PTHR43181">
    <property type="entry name" value="2-C-METHYL-D-ERYTHRITOL 2,4-CYCLODIPHOSPHATE SYNTHASE, CHLOROPLASTIC"/>
    <property type="match status" value="1"/>
</dbReference>
<dbReference type="GO" id="GO:0016114">
    <property type="term" value="P:terpenoid biosynthetic process"/>
    <property type="evidence" value="ECO:0007669"/>
    <property type="project" value="InterPro"/>
</dbReference>
<gene>
    <name evidence="8" type="primary">ispF</name>
    <name evidence="11" type="ORF">MAIT1_02767</name>
</gene>
<dbReference type="EC" id="4.6.1.12" evidence="4 8"/>
<feature type="site" description="Transition state stabilizer" evidence="8">
    <location>
        <position position="36"/>
    </location>
</feature>
<dbReference type="AlphaFoldDB" id="A0A1Y2K3S5"/>
<comment type="pathway">
    <text evidence="2 8">Isoprenoid biosynthesis; isopentenyl diphosphate biosynthesis via DXP pathway; isopentenyl diphosphate from 1-deoxy-D-xylulose 5-phosphate: step 4/6.</text>
</comment>
<feature type="domain" description="2-C-methyl-D-erythritol 2,4-cyclodiphosphate synthase" evidence="10">
    <location>
        <begin position="3"/>
        <end position="156"/>
    </location>
</feature>
<dbReference type="STRING" id="1434232.MAIT1_02767"/>
<evidence type="ECO:0000256" key="4">
    <source>
        <dbReference type="ARBA" id="ARBA00012579"/>
    </source>
</evidence>
<feature type="binding site" evidence="8">
    <location>
        <begin position="10"/>
        <end position="12"/>
    </location>
    <ligand>
        <name>4-CDP-2-C-methyl-D-erythritol 2-phosphate</name>
        <dbReference type="ChEBI" id="CHEBI:57919"/>
    </ligand>
</feature>
<keyword evidence="5 8" id="KW-0479">Metal-binding</keyword>
<dbReference type="HAMAP" id="MF_00107">
    <property type="entry name" value="IspF"/>
    <property type="match status" value="1"/>
</dbReference>
<comment type="function">
    <text evidence="8">Involved in the biosynthesis of isopentenyl diphosphate (IPP) and dimethylallyl diphosphate (DMAPP), two major building blocks of isoprenoid compounds. Catalyzes the conversion of 4-diphosphocytidyl-2-C-methyl-D-erythritol 2-phosphate (CDP-ME2P) to 2-C-methyl-D-erythritol 2,4-cyclodiphosphate (ME-CPP) with a corresponding release of cytidine 5-monophosphate (CMP).</text>
</comment>
<dbReference type="Gene3D" id="3.30.1330.50">
    <property type="entry name" value="2-C-methyl-D-erythritol 2,4-cyclodiphosphate synthase"/>
    <property type="match status" value="1"/>
</dbReference>
<keyword evidence="7 8" id="KW-0456">Lyase</keyword>
<evidence type="ECO:0000256" key="3">
    <source>
        <dbReference type="ARBA" id="ARBA00008480"/>
    </source>
</evidence>
<accession>A0A1Y2K3S5</accession>
<evidence type="ECO:0000313" key="11">
    <source>
        <dbReference type="EMBL" id="OSM02589.1"/>
    </source>
</evidence>
<comment type="similarity">
    <text evidence="3 8 9">Belongs to the IspF family.</text>
</comment>
<evidence type="ECO:0000256" key="1">
    <source>
        <dbReference type="ARBA" id="ARBA00000200"/>
    </source>
</evidence>
<feature type="binding site" evidence="8">
    <location>
        <position position="141"/>
    </location>
    <ligand>
        <name>4-CDP-2-C-methyl-D-erythritol 2-phosphate</name>
        <dbReference type="ChEBI" id="CHEBI:57919"/>
    </ligand>
</feature>
<comment type="cofactor">
    <cofactor evidence="8">
        <name>a divalent metal cation</name>
        <dbReference type="ChEBI" id="CHEBI:60240"/>
    </cofactor>
    <text evidence="8">Binds 1 divalent metal cation per subunit.</text>
</comment>
<feature type="binding site" evidence="8">
    <location>
        <position position="12"/>
    </location>
    <ligand>
        <name>a divalent metal cation</name>
        <dbReference type="ChEBI" id="CHEBI:60240"/>
    </ligand>
</feature>
<evidence type="ECO:0000256" key="6">
    <source>
        <dbReference type="ARBA" id="ARBA00023229"/>
    </source>
</evidence>
<dbReference type="GO" id="GO:0019288">
    <property type="term" value="P:isopentenyl diphosphate biosynthetic process, methylerythritol 4-phosphate pathway"/>
    <property type="evidence" value="ECO:0007669"/>
    <property type="project" value="UniProtKB-UniRule"/>
</dbReference>
<dbReference type="FunFam" id="3.30.1330.50:FF:000001">
    <property type="entry name" value="2-C-methyl-D-erythritol 2,4-cyclodiphosphate synthase"/>
    <property type="match status" value="1"/>
</dbReference>
<evidence type="ECO:0000259" key="10">
    <source>
        <dbReference type="Pfam" id="PF02542"/>
    </source>
</evidence>
<organism evidence="11 12">
    <name type="scientific">Magnetofaba australis IT-1</name>
    <dbReference type="NCBI Taxonomy" id="1434232"/>
    <lineage>
        <taxon>Bacteria</taxon>
        <taxon>Pseudomonadati</taxon>
        <taxon>Pseudomonadota</taxon>
        <taxon>Magnetococcia</taxon>
        <taxon>Magnetococcales</taxon>
        <taxon>Magnetococcaceae</taxon>
        <taxon>Magnetofaba</taxon>
    </lineage>
</organism>